<organism evidence="2 3">
    <name type="scientific">Multifurca ochricompacta</name>
    <dbReference type="NCBI Taxonomy" id="376703"/>
    <lineage>
        <taxon>Eukaryota</taxon>
        <taxon>Fungi</taxon>
        <taxon>Dikarya</taxon>
        <taxon>Basidiomycota</taxon>
        <taxon>Agaricomycotina</taxon>
        <taxon>Agaricomycetes</taxon>
        <taxon>Russulales</taxon>
        <taxon>Russulaceae</taxon>
        <taxon>Multifurca</taxon>
    </lineage>
</organism>
<evidence type="ECO:0000313" key="2">
    <source>
        <dbReference type="EMBL" id="KAI0290256.1"/>
    </source>
</evidence>
<gene>
    <name evidence="2" type="ORF">B0F90DRAFT_629281</name>
</gene>
<evidence type="ECO:0008006" key="4">
    <source>
        <dbReference type="Google" id="ProtNLM"/>
    </source>
</evidence>
<reference evidence="2" key="1">
    <citation type="journal article" date="2022" name="New Phytol.">
        <title>Evolutionary transition to the ectomycorrhizal habit in the genomes of a hyperdiverse lineage of mushroom-forming fungi.</title>
        <authorList>
            <person name="Looney B."/>
            <person name="Miyauchi S."/>
            <person name="Morin E."/>
            <person name="Drula E."/>
            <person name="Courty P.E."/>
            <person name="Kohler A."/>
            <person name="Kuo A."/>
            <person name="LaButti K."/>
            <person name="Pangilinan J."/>
            <person name="Lipzen A."/>
            <person name="Riley R."/>
            <person name="Andreopoulos W."/>
            <person name="He G."/>
            <person name="Johnson J."/>
            <person name="Nolan M."/>
            <person name="Tritt A."/>
            <person name="Barry K.W."/>
            <person name="Grigoriev I.V."/>
            <person name="Nagy L.G."/>
            <person name="Hibbett D."/>
            <person name="Henrissat B."/>
            <person name="Matheny P.B."/>
            <person name="Labbe J."/>
            <person name="Martin F.M."/>
        </authorList>
    </citation>
    <scope>NUCLEOTIDE SEQUENCE</scope>
    <source>
        <strain evidence="2">BPL690</strain>
    </source>
</reference>
<comment type="caution">
    <text evidence="2">The sequence shown here is derived from an EMBL/GenBank/DDBJ whole genome shotgun (WGS) entry which is preliminary data.</text>
</comment>
<proteinExistence type="predicted"/>
<evidence type="ECO:0000256" key="1">
    <source>
        <dbReference type="SAM" id="SignalP"/>
    </source>
</evidence>
<keyword evidence="3" id="KW-1185">Reference proteome</keyword>
<dbReference type="AlphaFoldDB" id="A0AAD4QIX6"/>
<evidence type="ECO:0000313" key="3">
    <source>
        <dbReference type="Proteomes" id="UP001203297"/>
    </source>
</evidence>
<feature type="signal peptide" evidence="1">
    <location>
        <begin position="1"/>
        <end position="18"/>
    </location>
</feature>
<name>A0AAD4QIX6_9AGAM</name>
<feature type="chain" id="PRO_5041955094" description="Secreted protein" evidence="1">
    <location>
        <begin position="19"/>
        <end position="131"/>
    </location>
</feature>
<dbReference type="Proteomes" id="UP001203297">
    <property type="component" value="Unassembled WGS sequence"/>
</dbReference>
<dbReference type="EMBL" id="WTXG01000238">
    <property type="protein sequence ID" value="KAI0290256.1"/>
    <property type="molecule type" value="Genomic_DNA"/>
</dbReference>
<protein>
    <recommendedName>
        <fullName evidence="4">Secreted protein</fullName>
    </recommendedName>
</protein>
<keyword evidence="1" id="KW-0732">Signal</keyword>
<sequence length="131" mass="14802">MVPIPLTTVIVILGPAVTVKVSTQVYHFQYVLLVASNIHDSRPVACFGLPSHYRVHATRSGNKTRSYHYVQNAILCWRKPRRPLVAADNNCRPRDDPLLTLPGMASYPHRYADAQLPFLEQKPHNFEVTAV</sequence>
<accession>A0AAD4QIX6</accession>